<keyword evidence="1" id="KW-0677">Repeat</keyword>
<feature type="compositionally biased region" description="Polar residues" evidence="4">
    <location>
        <begin position="989"/>
        <end position="1001"/>
    </location>
</feature>
<dbReference type="SMART" id="SM00248">
    <property type="entry name" value="ANK"/>
    <property type="match status" value="8"/>
</dbReference>
<evidence type="ECO:0000313" key="6">
    <source>
        <dbReference type="EMBL" id="GMF33648.1"/>
    </source>
</evidence>
<keyword evidence="2 3" id="KW-0040">ANK repeat</keyword>
<dbReference type="Gene3D" id="2.20.70.10">
    <property type="match status" value="1"/>
</dbReference>
<dbReference type="PROSITE" id="PS50297">
    <property type="entry name" value="ANK_REP_REGION"/>
    <property type="match status" value="4"/>
</dbReference>
<feature type="repeat" description="ANK" evidence="3">
    <location>
        <begin position="345"/>
        <end position="377"/>
    </location>
</feature>
<feature type="repeat" description="ANK" evidence="3">
    <location>
        <begin position="379"/>
        <end position="411"/>
    </location>
</feature>
<organism evidence="6 7">
    <name type="scientific">Phytophthora lilii</name>
    <dbReference type="NCBI Taxonomy" id="2077276"/>
    <lineage>
        <taxon>Eukaryota</taxon>
        <taxon>Sar</taxon>
        <taxon>Stramenopiles</taxon>
        <taxon>Oomycota</taxon>
        <taxon>Peronosporomycetes</taxon>
        <taxon>Peronosporales</taxon>
        <taxon>Peronosporaceae</taxon>
        <taxon>Phytophthora</taxon>
    </lineage>
</organism>
<name>A0A9W6X8Q2_9STRA</name>
<dbReference type="Proteomes" id="UP001165083">
    <property type="component" value="Unassembled WGS sequence"/>
</dbReference>
<feature type="region of interest" description="Disordered" evidence="4">
    <location>
        <begin position="1051"/>
        <end position="1093"/>
    </location>
</feature>
<reference evidence="6" key="1">
    <citation type="submission" date="2023-04" db="EMBL/GenBank/DDBJ databases">
        <title>Phytophthora lilii NBRC 32176.</title>
        <authorList>
            <person name="Ichikawa N."/>
            <person name="Sato H."/>
            <person name="Tonouchi N."/>
        </authorList>
    </citation>
    <scope>NUCLEOTIDE SEQUENCE</scope>
    <source>
        <strain evidence="6">NBRC 32176</strain>
    </source>
</reference>
<dbReference type="Pfam" id="PF12796">
    <property type="entry name" value="Ank_2"/>
    <property type="match status" value="2"/>
</dbReference>
<dbReference type="Pfam" id="PF13637">
    <property type="entry name" value="Ank_4"/>
    <property type="match status" value="1"/>
</dbReference>
<feature type="compositionally biased region" description="Polar residues" evidence="4">
    <location>
        <begin position="237"/>
        <end position="249"/>
    </location>
</feature>
<dbReference type="CDD" id="cd00201">
    <property type="entry name" value="WW"/>
    <property type="match status" value="1"/>
</dbReference>
<dbReference type="SUPFAM" id="SSF51045">
    <property type="entry name" value="WW domain"/>
    <property type="match status" value="1"/>
</dbReference>
<feature type="repeat" description="ANK" evidence="3">
    <location>
        <begin position="842"/>
        <end position="874"/>
    </location>
</feature>
<dbReference type="AlphaFoldDB" id="A0A9W6X8Q2"/>
<evidence type="ECO:0000313" key="7">
    <source>
        <dbReference type="Proteomes" id="UP001165083"/>
    </source>
</evidence>
<feature type="compositionally biased region" description="Polar residues" evidence="4">
    <location>
        <begin position="164"/>
        <end position="173"/>
    </location>
</feature>
<dbReference type="PANTHER" id="PTHR24123">
    <property type="entry name" value="ANKYRIN REPEAT-CONTAINING"/>
    <property type="match status" value="1"/>
</dbReference>
<dbReference type="InterPro" id="IPR051165">
    <property type="entry name" value="Multifunctional_ANK_Repeat"/>
</dbReference>
<dbReference type="PROSITE" id="PS50088">
    <property type="entry name" value="ANK_REPEAT"/>
    <property type="match status" value="6"/>
</dbReference>
<feature type="compositionally biased region" description="Basic and acidic residues" evidence="4">
    <location>
        <begin position="1053"/>
        <end position="1072"/>
    </location>
</feature>
<feature type="repeat" description="ANK" evidence="3">
    <location>
        <begin position="908"/>
        <end position="940"/>
    </location>
</feature>
<dbReference type="Pfam" id="PF00397">
    <property type="entry name" value="WW"/>
    <property type="match status" value="1"/>
</dbReference>
<feature type="region of interest" description="Disordered" evidence="4">
    <location>
        <begin position="696"/>
        <end position="722"/>
    </location>
</feature>
<evidence type="ECO:0000259" key="5">
    <source>
        <dbReference type="PROSITE" id="PS50020"/>
    </source>
</evidence>
<sequence length="1187" mass="130415">MTEEETGKVMEDGGEWTSSRRSGSRTRNGTNRHRNGTLTAGEELRVDARSKTEISEEEDGKLLNDEKGEEQQQETQRRVSSTGSEHSDQLEEPVIPLTVLTSMEAETKTGSARSSGFVPAEHVAGKDEGEETEEDIALLEYLSGAESDYYELDRASRKGEDGENQTPIMSLSPRSFDESLGTPASPGGLLSVDEHGGFGLSPIRYTTVTRRMMAHAQEAPRQASTQVVESPPGSRGADTNETTGTTEAKQATMAIVPRQAGRATATAPESESDWIACEAEDGLTYYYNQRTQESQWTIPASPGVRAYTSEKLFSAVSAEELSETDSRQLSVMLHSGMDLQVINSEGLTPLHVASKMGNEPAAALLVYYGAKLDARAIRDDATPLILACRAESEGVVKLLVESNASLSACDSNGNTALHVAVYTGNEGLVIFVLRGCDHTLLSQKNNEGETALHIAAKFGYFGIVRGLLAYGASAKDEDSQGRTPLILSILENHVECVQLLQSVESNASSTKLSTAPFYNSAYSNDRRQGSGAERDALTVLYSYLFQILPNHSASESQTVYQLVEEVRGQIGALNASLQLELDASRVSHRALASRCELLESIARNAQEKLGRERLEHTRYEESMQEKLHRSLQENANVIESCRQLQATWSERQQQQQYDPRLGRRDSQGFYEISEDLAHLSSVQESIGENYHLLETDGSTSMVSGNQSRERASSDYYQQQGYSDGYRNSFEQYQYDNAPEISDVPPPLLDDPDQSPIEKGESTASISPARVGAVWNRFFENVGHASESREQKSYKPSSFGGGQPAVGYPSGSLVFDAVRKNELQKLQDVLLRGVSPNQRDVAEKGTPLHLACELGDIDAVMLLSEFGAELEARDEAGNPPLLAACFQGNFECVKFLLQSAVSLSAVNENGDSALHLAAWDGSISCVMILREYGVDPMATNRFGLTALGNMKTRSPMRHKFDDLPEDHPMRRTLLVLEEAERHRMQQVIEDQSTSTENATEHQVQPPKQADNERLSKRSSWTVSRFIFALAYLFTLSQLDTVCDLQQWLLGFRGPHRDSPTPTKPELDQQKGDIGEANTSTTATDENEGGSDADDFASYEESRLMLSEMQYEPLTPPPEIEEALRRAKAIQRGAFEPPSPASAATHPVSRHDLSKHVNLSPSVRSATKPHPPAAPTKLRARYVDTFNTP</sequence>
<accession>A0A9W6X8Q2</accession>
<dbReference type="Gene3D" id="1.25.40.20">
    <property type="entry name" value="Ankyrin repeat-containing domain"/>
    <property type="match status" value="4"/>
</dbReference>
<evidence type="ECO:0000256" key="1">
    <source>
        <dbReference type="ARBA" id="ARBA00022737"/>
    </source>
</evidence>
<dbReference type="PROSITE" id="PS01159">
    <property type="entry name" value="WW_DOMAIN_1"/>
    <property type="match status" value="1"/>
</dbReference>
<feature type="region of interest" description="Disordered" evidence="4">
    <location>
        <begin position="1130"/>
        <end position="1187"/>
    </location>
</feature>
<feature type="compositionally biased region" description="Polar residues" evidence="4">
    <location>
        <begin position="696"/>
        <end position="706"/>
    </location>
</feature>
<dbReference type="PROSITE" id="PS50020">
    <property type="entry name" value="WW_DOMAIN_2"/>
    <property type="match status" value="1"/>
</dbReference>
<dbReference type="InterPro" id="IPR001202">
    <property type="entry name" value="WW_dom"/>
</dbReference>
<feature type="region of interest" description="Disordered" evidence="4">
    <location>
        <begin position="989"/>
        <end position="1014"/>
    </location>
</feature>
<dbReference type="InterPro" id="IPR002110">
    <property type="entry name" value="Ankyrin_rpt"/>
</dbReference>
<evidence type="ECO:0000256" key="2">
    <source>
        <dbReference type="ARBA" id="ARBA00023043"/>
    </source>
</evidence>
<dbReference type="InterPro" id="IPR036020">
    <property type="entry name" value="WW_dom_sf"/>
</dbReference>
<gene>
    <name evidence="6" type="ORF">Plil01_001433900</name>
</gene>
<feature type="region of interest" description="Disordered" evidence="4">
    <location>
        <begin position="1"/>
        <end position="94"/>
    </location>
</feature>
<comment type="caution">
    <text evidence="6">The sequence shown here is derived from an EMBL/GenBank/DDBJ whole genome shotgun (WGS) entry which is preliminary data.</text>
</comment>
<keyword evidence="7" id="KW-1185">Reference proteome</keyword>
<feature type="compositionally biased region" description="Low complexity" evidence="4">
    <location>
        <begin position="713"/>
        <end position="722"/>
    </location>
</feature>
<dbReference type="SUPFAM" id="SSF48403">
    <property type="entry name" value="Ankyrin repeat"/>
    <property type="match status" value="2"/>
</dbReference>
<feature type="region of interest" description="Disordered" evidence="4">
    <location>
        <begin position="156"/>
        <end position="183"/>
    </location>
</feature>
<feature type="compositionally biased region" description="Basic and acidic residues" evidence="4">
    <location>
        <begin position="42"/>
        <end position="70"/>
    </location>
</feature>
<dbReference type="InterPro" id="IPR036770">
    <property type="entry name" value="Ankyrin_rpt-contain_sf"/>
</dbReference>
<feature type="compositionally biased region" description="Low complexity" evidence="4">
    <location>
        <begin position="17"/>
        <end position="29"/>
    </location>
</feature>
<feature type="region of interest" description="Disordered" evidence="4">
    <location>
        <begin position="106"/>
        <end position="134"/>
    </location>
</feature>
<proteinExistence type="predicted"/>
<dbReference type="SMART" id="SM00456">
    <property type="entry name" value="WW"/>
    <property type="match status" value="1"/>
</dbReference>
<feature type="compositionally biased region" description="Acidic residues" evidence="4">
    <location>
        <begin position="1083"/>
        <end position="1093"/>
    </location>
</feature>
<feature type="region of interest" description="Disordered" evidence="4">
    <location>
        <begin position="216"/>
        <end position="249"/>
    </location>
</feature>
<protein>
    <submittedName>
        <fullName evidence="6">Unnamed protein product</fullName>
    </submittedName>
</protein>
<feature type="compositionally biased region" description="Basic and acidic residues" evidence="4">
    <location>
        <begin position="1"/>
        <end position="11"/>
    </location>
</feature>
<dbReference type="OrthoDB" id="194358at2759"/>
<dbReference type="Pfam" id="PF00023">
    <property type="entry name" value="Ank"/>
    <property type="match status" value="1"/>
</dbReference>
<feature type="repeat" description="ANK" evidence="3">
    <location>
        <begin position="447"/>
        <end position="479"/>
    </location>
</feature>
<feature type="repeat" description="ANK" evidence="3">
    <location>
        <begin position="875"/>
        <end position="907"/>
    </location>
</feature>
<evidence type="ECO:0000256" key="3">
    <source>
        <dbReference type="PROSITE-ProRule" id="PRU00023"/>
    </source>
</evidence>
<dbReference type="EMBL" id="BSXW01001102">
    <property type="protein sequence ID" value="GMF33648.1"/>
    <property type="molecule type" value="Genomic_DNA"/>
</dbReference>
<feature type="region of interest" description="Disordered" evidence="4">
    <location>
        <begin position="737"/>
        <end position="764"/>
    </location>
</feature>
<evidence type="ECO:0000256" key="4">
    <source>
        <dbReference type="SAM" id="MobiDB-lite"/>
    </source>
</evidence>
<dbReference type="PANTHER" id="PTHR24123:SF33">
    <property type="entry name" value="PROTEIN HOS4"/>
    <property type="match status" value="1"/>
</dbReference>
<feature type="domain" description="WW" evidence="5">
    <location>
        <begin position="268"/>
        <end position="301"/>
    </location>
</feature>